<feature type="compositionally biased region" description="Polar residues" evidence="12">
    <location>
        <begin position="297"/>
        <end position="307"/>
    </location>
</feature>
<feature type="domain" description="C2H2-type" evidence="13">
    <location>
        <begin position="535"/>
        <end position="562"/>
    </location>
</feature>
<evidence type="ECO:0000256" key="7">
    <source>
        <dbReference type="ARBA" id="ARBA00023015"/>
    </source>
</evidence>
<keyword evidence="5 11" id="KW-0863">Zinc-finger</keyword>
<dbReference type="FunFam" id="3.30.160.60:FF:000100">
    <property type="entry name" value="Zinc finger 45-like"/>
    <property type="match status" value="1"/>
</dbReference>
<evidence type="ECO:0000256" key="5">
    <source>
        <dbReference type="ARBA" id="ARBA00022771"/>
    </source>
</evidence>
<accession>A0A7R9A751</accession>
<keyword evidence="9" id="KW-0804">Transcription</keyword>
<evidence type="ECO:0000256" key="6">
    <source>
        <dbReference type="ARBA" id="ARBA00022833"/>
    </source>
</evidence>
<keyword evidence="8" id="KW-0238">DNA-binding</keyword>
<dbReference type="Pfam" id="PF00096">
    <property type="entry name" value="zf-C2H2"/>
    <property type="match status" value="4"/>
</dbReference>
<keyword evidence="10" id="KW-0539">Nucleus</keyword>
<keyword evidence="6" id="KW-0862">Zinc</keyword>
<dbReference type="EMBL" id="CAJPEV010001239">
    <property type="protein sequence ID" value="CAG0891541.1"/>
    <property type="molecule type" value="Genomic_DNA"/>
</dbReference>
<dbReference type="PROSITE" id="PS00028">
    <property type="entry name" value="ZINC_FINGER_C2H2_1"/>
    <property type="match status" value="6"/>
</dbReference>
<dbReference type="OrthoDB" id="6355685at2759"/>
<evidence type="ECO:0000259" key="13">
    <source>
        <dbReference type="PROSITE" id="PS50157"/>
    </source>
</evidence>
<dbReference type="Pfam" id="PF13912">
    <property type="entry name" value="zf-C2H2_6"/>
    <property type="match status" value="1"/>
</dbReference>
<dbReference type="SMART" id="SM00355">
    <property type="entry name" value="ZnF_C2H2"/>
    <property type="match status" value="6"/>
</dbReference>
<feature type="region of interest" description="Disordered" evidence="12">
    <location>
        <begin position="297"/>
        <end position="332"/>
    </location>
</feature>
<evidence type="ECO:0000313" key="14">
    <source>
        <dbReference type="EMBL" id="CAD7246782.1"/>
    </source>
</evidence>
<dbReference type="PROSITE" id="PS50157">
    <property type="entry name" value="ZINC_FINGER_C2H2_2"/>
    <property type="match status" value="6"/>
</dbReference>
<evidence type="ECO:0000256" key="3">
    <source>
        <dbReference type="ARBA" id="ARBA00022723"/>
    </source>
</evidence>
<evidence type="ECO:0000256" key="12">
    <source>
        <dbReference type="SAM" id="MobiDB-lite"/>
    </source>
</evidence>
<protein>
    <recommendedName>
        <fullName evidence="13">C2H2-type domain-containing protein</fullName>
    </recommendedName>
</protein>
<keyword evidence="15" id="KW-1185">Reference proteome</keyword>
<comment type="subcellular location">
    <subcellularLocation>
        <location evidence="1">Nucleus</location>
    </subcellularLocation>
</comment>
<dbReference type="GO" id="GO:0048598">
    <property type="term" value="P:embryonic morphogenesis"/>
    <property type="evidence" value="ECO:0007669"/>
    <property type="project" value="UniProtKB-ARBA"/>
</dbReference>
<dbReference type="FunFam" id="3.30.160.60:FF:000624">
    <property type="entry name" value="zinc finger protein 697"/>
    <property type="match status" value="1"/>
</dbReference>
<dbReference type="GO" id="GO:0042802">
    <property type="term" value="F:identical protein binding"/>
    <property type="evidence" value="ECO:0007669"/>
    <property type="project" value="UniProtKB-ARBA"/>
</dbReference>
<feature type="domain" description="C2H2-type" evidence="13">
    <location>
        <begin position="507"/>
        <end position="534"/>
    </location>
</feature>
<dbReference type="Proteomes" id="UP000677054">
    <property type="component" value="Unassembled WGS sequence"/>
</dbReference>
<dbReference type="GO" id="GO:0000981">
    <property type="term" value="F:DNA-binding transcription factor activity, RNA polymerase II-specific"/>
    <property type="evidence" value="ECO:0007669"/>
    <property type="project" value="TreeGrafter"/>
</dbReference>
<dbReference type="EMBL" id="LR900756">
    <property type="protein sequence ID" value="CAD7246782.1"/>
    <property type="molecule type" value="Genomic_DNA"/>
</dbReference>
<comment type="similarity">
    <text evidence="2">Belongs to the krueppel C2H2-type zinc-finger protein family.</text>
</comment>
<organism evidence="14">
    <name type="scientific">Darwinula stevensoni</name>
    <dbReference type="NCBI Taxonomy" id="69355"/>
    <lineage>
        <taxon>Eukaryota</taxon>
        <taxon>Metazoa</taxon>
        <taxon>Ecdysozoa</taxon>
        <taxon>Arthropoda</taxon>
        <taxon>Crustacea</taxon>
        <taxon>Oligostraca</taxon>
        <taxon>Ostracoda</taxon>
        <taxon>Podocopa</taxon>
        <taxon>Podocopida</taxon>
        <taxon>Darwinulocopina</taxon>
        <taxon>Darwinuloidea</taxon>
        <taxon>Darwinulidae</taxon>
        <taxon>Darwinula</taxon>
    </lineage>
</organism>
<feature type="domain" description="C2H2-type" evidence="13">
    <location>
        <begin position="479"/>
        <end position="506"/>
    </location>
</feature>
<feature type="domain" description="C2H2-type" evidence="13">
    <location>
        <begin position="367"/>
        <end position="389"/>
    </location>
</feature>
<evidence type="ECO:0000256" key="9">
    <source>
        <dbReference type="ARBA" id="ARBA00023163"/>
    </source>
</evidence>
<dbReference type="PANTHER" id="PTHR24394">
    <property type="entry name" value="ZINC FINGER PROTEIN"/>
    <property type="match status" value="1"/>
</dbReference>
<dbReference type="GO" id="GO:0005634">
    <property type="term" value="C:nucleus"/>
    <property type="evidence" value="ECO:0007669"/>
    <property type="project" value="UniProtKB-SubCell"/>
</dbReference>
<dbReference type="AlphaFoldDB" id="A0A7R9A751"/>
<evidence type="ECO:0000256" key="2">
    <source>
        <dbReference type="ARBA" id="ARBA00006991"/>
    </source>
</evidence>
<dbReference type="InterPro" id="IPR036236">
    <property type="entry name" value="Znf_C2H2_sf"/>
</dbReference>
<keyword evidence="4" id="KW-0677">Repeat</keyword>
<dbReference type="GO" id="GO:0008270">
    <property type="term" value="F:zinc ion binding"/>
    <property type="evidence" value="ECO:0007669"/>
    <property type="project" value="UniProtKB-KW"/>
</dbReference>
<dbReference type="PANTHER" id="PTHR24394:SF48">
    <property type="entry name" value="ZINC FINGER PROTEIN 771"/>
    <property type="match status" value="1"/>
</dbReference>
<evidence type="ECO:0000313" key="15">
    <source>
        <dbReference type="Proteomes" id="UP000677054"/>
    </source>
</evidence>
<keyword evidence="3" id="KW-0479">Metal-binding</keyword>
<sequence length="720" mass="80089">MDGMQTDGEFQLRDFDVKVKTALSLFDSMTTEVKLQAVDIWNSASERIQDLVQLAEKSLSRIDFHHSKPMQNGDLGSSHINLSYEAALSPSYETQNLLMPGDALSPSVQVQQVHVSEMVKHQRTSFHASCSSVHPSCNGLGNEALDNIDIESKSLEGSGKNSQFLFLNGMGLTASAEEEFLTQSPNNEALMSQESQSSNAAFIQSILTSQLNHGIMGEDTSEGSELRAAICKNLAIQVNSQEDLGSFADPEKKEEEKGWVDETQEVGGSEFVMAHDQIPASGILEERIPDAHENLVSTCQQESQLQKSNKKRKEQKAPSENKKNRKKMNDSNLLSEMEDLNLEELIPPDAYENYFSEVQTHDGNMAWRCKECNKILNTQTQVHKHLLTHLKLFRCPTCNARFSTKANVRSLLEGKVKFTYVMHRCELCGRSFTQSGVLQAHLAIHLQQKPHLCDMCGKSFRQKTQLLVHYRRHKGDASFKCHECDAKFVSKGDYHRHLQSHTGIRPFTCDQCNKSFTRRQSLREHLNRHLGIRPYKCPVCTKAFYELSGYSKHMKLHVRAEMKAEEEEHEDASLLSFVLPEQDSLTDDGGGGQQGQGQVHGHEAHSEEPGDPAAYQNHESHEQHGQGGLNGTMEDPCPMSIQSNSLSLTACGSSHVFQVFSSGMGGTCMGQMSNNFVHEFPGSSSDLGMPMAVGMGGTNDLLLTCLDSPDQRTSWQSSTS</sequence>
<dbReference type="InterPro" id="IPR013087">
    <property type="entry name" value="Znf_C2H2_type"/>
</dbReference>
<evidence type="ECO:0000256" key="10">
    <source>
        <dbReference type="ARBA" id="ARBA00023242"/>
    </source>
</evidence>
<dbReference type="GO" id="GO:0003677">
    <property type="term" value="F:DNA binding"/>
    <property type="evidence" value="ECO:0007669"/>
    <property type="project" value="UniProtKB-KW"/>
</dbReference>
<evidence type="ECO:0000256" key="8">
    <source>
        <dbReference type="ARBA" id="ARBA00023125"/>
    </source>
</evidence>
<evidence type="ECO:0000256" key="4">
    <source>
        <dbReference type="ARBA" id="ARBA00022737"/>
    </source>
</evidence>
<reference evidence="14" key="1">
    <citation type="submission" date="2020-11" db="EMBL/GenBank/DDBJ databases">
        <authorList>
            <person name="Tran Van P."/>
        </authorList>
    </citation>
    <scope>NUCLEOTIDE SEQUENCE</scope>
</reference>
<feature type="domain" description="C2H2-type" evidence="13">
    <location>
        <begin position="423"/>
        <end position="450"/>
    </location>
</feature>
<feature type="domain" description="C2H2-type" evidence="13">
    <location>
        <begin position="451"/>
        <end position="478"/>
    </location>
</feature>
<dbReference type="FunFam" id="3.30.160.60:FF:000508">
    <property type="entry name" value="Myeloid zinc finger 1"/>
    <property type="match status" value="1"/>
</dbReference>
<dbReference type="SUPFAM" id="SSF57667">
    <property type="entry name" value="beta-beta-alpha zinc fingers"/>
    <property type="match status" value="4"/>
</dbReference>
<name>A0A7R9A751_9CRUS</name>
<gene>
    <name evidence="14" type="ORF">DSTB1V02_LOCUS6628</name>
</gene>
<proteinExistence type="inferred from homology"/>
<evidence type="ECO:0000256" key="11">
    <source>
        <dbReference type="PROSITE-ProRule" id="PRU00042"/>
    </source>
</evidence>
<dbReference type="Gene3D" id="3.30.160.60">
    <property type="entry name" value="Classic Zinc Finger"/>
    <property type="match status" value="6"/>
</dbReference>
<keyword evidence="7" id="KW-0805">Transcription regulation</keyword>
<feature type="region of interest" description="Disordered" evidence="12">
    <location>
        <begin position="582"/>
        <end position="640"/>
    </location>
</feature>
<evidence type="ECO:0000256" key="1">
    <source>
        <dbReference type="ARBA" id="ARBA00004123"/>
    </source>
</evidence>